<comment type="caution">
    <text evidence="6">The sequence shown here is derived from an EMBL/GenBank/DDBJ whole genome shotgun (WGS) entry which is preliminary data.</text>
</comment>
<organism evidence="6 7">
    <name type="scientific">Ganoderma sinense ZZ0214-1</name>
    <dbReference type="NCBI Taxonomy" id="1077348"/>
    <lineage>
        <taxon>Eukaryota</taxon>
        <taxon>Fungi</taxon>
        <taxon>Dikarya</taxon>
        <taxon>Basidiomycota</taxon>
        <taxon>Agaricomycotina</taxon>
        <taxon>Agaricomycetes</taxon>
        <taxon>Polyporales</taxon>
        <taxon>Polyporaceae</taxon>
        <taxon>Ganoderma</taxon>
    </lineage>
</organism>
<dbReference type="STRING" id="1077348.A0A2G8RTX0"/>
<dbReference type="GO" id="GO:0006357">
    <property type="term" value="P:regulation of transcription by RNA polymerase II"/>
    <property type="evidence" value="ECO:0007669"/>
    <property type="project" value="TreeGrafter"/>
</dbReference>
<dbReference type="Pfam" id="PF12767">
    <property type="entry name" value="SAGA-Tad1"/>
    <property type="match status" value="1"/>
</dbReference>
<dbReference type="InterPro" id="IPR024738">
    <property type="entry name" value="Hfi1/Tada1"/>
</dbReference>
<evidence type="ECO:0000256" key="4">
    <source>
        <dbReference type="ARBA" id="ARBA00023242"/>
    </source>
</evidence>
<feature type="compositionally biased region" description="Pro residues" evidence="5">
    <location>
        <begin position="75"/>
        <end position="84"/>
    </location>
</feature>
<feature type="region of interest" description="Disordered" evidence="5">
    <location>
        <begin position="74"/>
        <end position="108"/>
    </location>
</feature>
<sequence length="317" mass="34889">MSLSSTSTVKAQLTNALGSKAPLYFNVLKEYLAGRISRNEYDDKVKTYLDSVPLLHLHNALLVSLFDTSAHLAPATPPPDIPKPPPRKRRRTLPYQGPDPSEPTSLRSDRLKSWVVGLGKRERDRIRGLHALAINEAPVPKPYTDEIAAERGVQLLMERGESPGSRLPLNLASMTRAPTLQHISERLNLISSQNNMATPSKEVASLLMLAVEAKLKQLITQALSLTSTSHAITSIRAAEPHSHSYVLPASSFNSLFTVSPAVLPNGSAAAMRLAIGENEPAEDDYAMKEREVKDQRWQLFALLSDRSTVKEALRTLH</sequence>
<dbReference type="EMBL" id="AYKW01000056">
    <property type="protein sequence ID" value="PIL24965.1"/>
    <property type="molecule type" value="Genomic_DNA"/>
</dbReference>
<accession>A0A2G8RTX0</accession>
<evidence type="ECO:0000256" key="2">
    <source>
        <dbReference type="ARBA" id="ARBA00023015"/>
    </source>
</evidence>
<keyword evidence="7" id="KW-1185">Reference proteome</keyword>
<evidence type="ECO:0008006" key="8">
    <source>
        <dbReference type="Google" id="ProtNLM"/>
    </source>
</evidence>
<keyword evidence="3" id="KW-0804">Transcription</keyword>
<dbReference type="GO" id="GO:0005634">
    <property type="term" value="C:nucleus"/>
    <property type="evidence" value="ECO:0007669"/>
    <property type="project" value="UniProtKB-SubCell"/>
</dbReference>
<dbReference type="PANTHER" id="PTHR21277">
    <property type="entry name" value="TRANSCRIPTIONAL ADAPTER 1"/>
    <property type="match status" value="1"/>
</dbReference>
<dbReference type="GO" id="GO:0000124">
    <property type="term" value="C:SAGA complex"/>
    <property type="evidence" value="ECO:0007669"/>
    <property type="project" value="UniProtKB-ARBA"/>
</dbReference>
<proteinExistence type="predicted"/>
<keyword evidence="4" id="KW-0539">Nucleus</keyword>
<evidence type="ECO:0000313" key="7">
    <source>
        <dbReference type="Proteomes" id="UP000230002"/>
    </source>
</evidence>
<evidence type="ECO:0000313" key="6">
    <source>
        <dbReference type="EMBL" id="PIL24965.1"/>
    </source>
</evidence>
<dbReference type="GO" id="GO:0003713">
    <property type="term" value="F:transcription coactivator activity"/>
    <property type="evidence" value="ECO:0007669"/>
    <property type="project" value="TreeGrafter"/>
</dbReference>
<reference evidence="6 7" key="1">
    <citation type="journal article" date="2015" name="Sci. Rep.">
        <title>Chromosome-level genome map provides insights into diverse defense mechanisms in the medicinal fungus Ganoderma sinense.</title>
        <authorList>
            <person name="Zhu Y."/>
            <person name="Xu J."/>
            <person name="Sun C."/>
            <person name="Zhou S."/>
            <person name="Xu H."/>
            <person name="Nelson D.R."/>
            <person name="Qian J."/>
            <person name="Song J."/>
            <person name="Luo H."/>
            <person name="Xiang L."/>
            <person name="Li Y."/>
            <person name="Xu Z."/>
            <person name="Ji A."/>
            <person name="Wang L."/>
            <person name="Lu S."/>
            <person name="Hayward A."/>
            <person name="Sun W."/>
            <person name="Li X."/>
            <person name="Schwartz D.C."/>
            <person name="Wang Y."/>
            <person name="Chen S."/>
        </authorList>
    </citation>
    <scope>NUCLEOTIDE SEQUENCE [LARGE SCALE GENOMIC DNA]</scope>
    <source>
        <strain evidence="6 7">ZZ0214-1</strain>
    </source>
</reference>
<dbReference type="Proteomes" id="UP000230002">
    <property type="component" value="Unassembled WGS sequence"/>
</dbReference>
<name>A0A2G8RTX0_9APHY</name>
<evidence type="ECO:0000256" key="5">
    <source>
        <dbReference type="SAM" id="MobiDB-lite"/>
    </source>
</evidence>
<evidence type="ECO:0000256" key="3">
    <source>
        <dbReference type="ARBA" id="ARBA00023163"/>
    </source>
</evidence>
<dbReference type="AlphaFoldDB" id="A0A2G8RTX0"/>
<keyword evidence="2" id="KW-0805">Transcription regulation</keyword>
<evidence type="ECO:0000256" key="1">
    <source>
        <dbReference type="ARBA" id="ARBA00004123"/>
    </source>
</evidence>
<dbReference type="PANTHER" id="PTHR21277:SF5">
    <property type="entry name" value="TRANSCRIPTIONAL ADAPTER 1"/>
    <property type="match status" value="1"/>
</dbReference>
<dbReference type="OrthoDB" id="10264870at2759"/>
<protein>
    <recommendedName>
        <fullName evidence="8">Transcriptional regulator of RNA polII, SAGA, subunit-domain-containing protein</fullName>
    </recommendedName>
</protein>
<gene>
    <name evidence="6" type="ORF">GSI_12852</name>
</gene>
<comment type="subcellular location">
    <subcellularLocation>
        <location evidence="1">Nucleus</location>
    </subcellularLocation>
</comment>